<name>X0ZFW7_9ZZZZ</name>
<dbReference type="EMBL" id="BART01002826">
    <property type="protein sequence ID" value="GAG68535.1"/>
    <property type="molecule type" value="Genomic_DNA"/>
</dbReference>
<dbReference type="AlphaFoldDB" id="X0ZFW7"/>
<feature type="non-terminal residue" evidence="1">
    <location>
        <position position="200"/>
    </location>
</feature>
<accession>X0ZFW7</accession>
<organism evidence="1">
    <name type="scientific">marine sediment metagenome</name>
    <dbReference type="NCBI Taxonomy" id="412755"/>
    <lineage>
        <taxon>unclassified sequences</taxon>
        <taxon>metagenomes</taxon>
        <taxon>ecological metagenomes</taxon>
    </lineage>
</organism>
<evidence type="ECO:0000313" key="1">
    <source>
        <dbReference type="EMBL" id="GAG68535.1"/>
    </source>
</evidence>
<evidence type="ECO:0008006" key="2">
    <source>
        <dbReference type="Google" id="ProtNLM"/>
    </source>
</evidence>
<comment type="caution">
    <text evidence="1">The sequence shown here is derived from an EMBL/GenBank/DDBJ whole genome shotgun (WGS) entry which is preliminary data.</text>
</comment>
<sequence>MERGTKGVRLINDFQPQIRVGFLGIDLTSAEAKPSACLGLDNQLNLIYFGFLNRDSDIQQVVNKYEFELIAIDAPLSLPKRLCCLEESCSCQPRAKVKGRNCERELARLGIPCYFTTKKSIIKAMVYRGIRLKTELEAMGYKVIEVYPYASKLRLFGKPIPPKLRPGGLTFLKQRICQLLPSITAYIDGFNHDMCDAAIA</sequence>
<gene>
    <name evidence="1" type="ORF">S01H4_08292</name>
</gene>
<protein>
    <recommendedName>
        <fullName evidence="2">DUF429 domain-containing protein</fullName>
    </recommendedName>
</protein>
<proteinExistence type="predicted"/>
<reference evidence="1" key="1">
    <citation type="journal article" date="2014" name="Front. Microbiol.">
        <title>High frequency of phylogenetically diverse reductive dehalogenase-homologous genes in deep subseafloor sedimentary metagenomes.</title>
        <authorList>
            <person name="Kawai M."/>
            <person name="Futagami T."/>
            <person name="Toyoda A."/>
            <person name="Takaki Y."/>
            <person name="Nishi S."/>
            <person name="Hori S."/>
            <person name="Arai W."/>
            <person name="Tsubouchi T."/>
            <person name="Morono Y."/>
            <person name="Uchiyama I."/>
            <person name="Ito T."/>
            <person name="Fujiyama A."/>
            <person name="Inagaki F."/>
            <person name="Takami H."/>
        </authorList>
    </citation>
    <scope>NUCLEOTIDE SEQUENCE</scope>
    <source>
        <strain evidence="1">Expedition CK06-06</strain>
    </source>
</reference>